<reference evidence="4 5" key="1">
    <citation type="journal article" date="2016" name="Antonie Van Leeuwenhoek">
        <title>Lysinibacillus endophyticus sp. nov., an indole-3-acetic acid producing endophytic bacterium isolated from corn root (Zea mays cv. Xinken-5).</title>
        <authorList>
            <person name="Yu J."/>
            <person name="Guan X."/>
            <person name="Liu C."/>
            <person name="Xiang W."/>
            <person name="Yu Z."/>
            <person name="Liu X."/>
            <person name="Wang G."/>
        </authorList>
    </citation>
    <scope>NUCLEOTIDE SEQUENCE [LARGE SCALE GENOMIC DNA]</scope>
    <source>
        <strain evidence="4 5">DSM 100506</strain>
    </source>
</reference>
<evidence type="ECO:0000313" key="4">
    <source>
        <dbReference type="EMBL" id="RKQ18365.1"/>
    </source>
</evidence>
<dbReference type="InterPro" id="IPR004995">
    <property type="entry name" value="Spore_Ger"/>
</dbReference>
<evidence type="ECO:0000256" key="2">
    <source>
        <dbReference type="ARBA" id="ARBA00023136"/>
    </source>
</evidence>
<comment type="similarity">
    <text evidence="1">Belongs to the GerABKA family.</text>
</comment>
<dbReference type="Pfam" id="PF03323">
    <property type="entry name" value="GerA"/>
    <property type="match status" value="1"/>
</dbReference>
<dbReference type="PANTHER" id="PTHR22550">
    <property type="entry name" value="SPORE GERMINATION PROTEIN"/>
    <property type="match status" value="1"/>
</dbReference>
<sequence>MTEEQNPEQVILTKLKDSFYNSADFVAKPISWWDNEVAILCFYSSIVNKADVERIMYFFKEHLRDDNMYWGESIYTSVIPLDEKQLAKFLCDGETIIVRLKTREMIRINLPEMAYRQTDEPASEHVLQGSREGLVENFDVNISLIRKRVKSHRLVVKQKTIGYETNTTVYYLYMEQLVDEEALQLVEERLDKIKVDLFYSTGQLTDYMEDSVWSPFPQLLKTERPDRIIASLHEGKIAILSDLSTTAIIGPTSFFSFYQTPDDFNGRAVTGSFYRILRIFSFIIAIFLPAFYIAIVSFHFEILPLELSNQIKSDIENIPYRPILEAVILEMTIELIREASIRLPTSVGQTIGIVGGLVIGDAIVSAGLVSNMMIIIVAFTAISSYVVPSTEMNSSIRFLRFPFMILAAFFGFIGIAFGAIILLIHLLNLTSLKRPYLTPIIPFNPKAIFKIFIRMPFFKPSKHPKSFSPNEDGKS</sequence>
<comment type="caution">
    <text evidence="4">The sequence shown here is derived from an EMBL/GenBank/DDBJ whole genome shotgun (WGS) entry which is preliminary data.</text>
</comment>
<evidence type="ECO:0000256" key="1">
    <source>
        <dbReference type="ARBA" id="ARBA00005278"/>
    </source>
</evidence>
<keyword evidence="5" id="KW-1185">Reference proteome</keyword>
<dbReference type="OrthoDB" id="9772630at2"/>
<dbReference type="PIRSF" id="PIRSF005690">
    <property type="entry name" value="GerBA"/>
    <property type="match status" value="1"/>
</dbReference>
<organism evidence="4 5">
    <name type="scientific">Ureibacillus endophyticus</name>
    <dbReference type="NCBI Taxonomy" id="1978490"/>
    <lineage>
        <taxon>Bacteria</taxon>
        <taxon>Bacillati</taxon>
        <taxon>Bacillota</taxon>
        <taxon>Bacilli</taxon>
        <taxon>Bacillales</taxon>
        <taxon>Caryophanaceae</taxon>
        <taxon>Ureibacillus</taxon>
    </lineage>
</organism>
<keyword evidence="3" id="KW-1133">Transmembrane helix</keyword>
<name>A0A494Z711_9BACL</name>
<keyword evidence="2 3" id="KW-0472">Membrane</keyword>
<accession>A0A494Z711</accession>
<dbReference type="GO" id="GO:0009847">
    <property type="term" value="P:spore germination"/>
    <property type="evidence" value="ECO:0007669"/>
    <property type="project" value="InterPro"/>
</dbReference>
<evidence type="ECO:0000313" key="5">
    <source>
        <dbReference type="Proteomes" id="UP000272238"/>
    </source>
</evidence>
<dbReference type="Proteomes" id="UP000272238">
    <property type="component" value="Unassembled WGS sequence"/>
</dbReference>
<feature type="transmembrane region" description="Helical" evidence="3">
    <location>
        <begin position="362"/>
        <end position="387"/>
    </location>
</feature>
<dbReference type="EMBL" id="RBZN01000009">
    <property type="protein sequence ID" value="RKQ18365.1"/>
    <property type="molecule type" value="Genomic_DNA"/>
</dbReference>
<feature type="transmembrane region" description="Helical" evidence="3">
    <location>
        <begin position="399"/>
        <end position="424"/>
    </location>
</feature>
<dbReference type="RefSeq" id="WP_121213836.1">
    <property type="nucleotide sequence ID" value="NZ_JBBYAH010000001.1"/>
</dbReference>
<feature type="transmembrane region" description="Helical" evidence="3">
    <location>
        <begin position="276"/>
        <end position="300"/>
    </location>
</feature>
<dbReference type="PANTHER" id="PTHR22550:SF5">
    <property type="entry name" value="LEUCINE ZIPPER PROTEIN 4"/>
    <property type="match status" value="1"/>
</dbReference>
<dbReference type="GO" id="GO:0016020">
    <property type="term" value="C:membrane"/>
    <property type="evidence" value="ECO:0007669"/>
    <property type="project" value="InterPro"/>
</dbReference>
<keyword evidence="3" id="KW-0812">Transmembrane</keyword>
<proteinExistence type="inferred from homology"/>
<dbReference type="InterPro" id="IPR050768">
    <property type="entry name" value="UPF0353/GerABKA_families"/>
</dbReference>
<evidence type="ECO:0000256" key="3">
    <source>
        <dbReference type="SAM" id="Phobius"/>
    </source>
</evidence>
<dbReference type="AlphaFoldDB" id="A0A494Z711"/>
<protein>
    <submittedName>
        <fullName evidence="4">Spore germination protein</fullName>
    </submittedName>
</protein>
<gene>
    <name evidence="4" type="ORF">D8M03_05805</name>
</gene>